<dbReference type="SUPFAM" id="SSF90123">
    <property type="entry name" value="ABC transporter transmembrane region"/>
    <property type="match status" value="1"/>
</dbReference>
<keyword evidence="3" id="KW-0547">Nucleotide-binding</keyword>
<dbReference type="PROSITE" id="PS50893">
    <property type="entry name" value="ABC_TRANSPORTER_2"/>
    <property type="match status" value="1"/>
</dbReference>
<feature type="domain" description="ABC transmembrane type-1" evidence="9">
    <location>
        <begin position="35"/>
        <end position="323"/>
    </location>
</feature>
<dbReference type="InterPro" id="IPR027417">
    <property type="entry name" value="P-loop_NTPase"/>
</dbReference>
<sequence length="601" mass="68764">METQLYDDEIKGKIYDRELLKRLLSYTRPYKLWIIASVFLIMLASGLELLWPQFIRLAIDNYVDNSQLSAAAKYEGVLLLAGLYFLTLLFSVVLEYSRIMIMSYTGQHVMHDIRMALFAHVQTLSVHFFTKNPVGRLVTRLTNDVAQLNELFTTGIVGIFGDVIMLAGIVILMIWMHLKLALISFTVLPLIFAAVILFRRFIRPAYLEIRKNLARVNAFIQEHISGVKVVQMFNQTEKSGRKFDILNTDYLQSQMRMIRVHAIFIPVVEAFSHLAISVLLYFGAYFIYQGSLKTGMLIAFLMYSRRFYRPVMDLSQKYNILQDAMTSSARIFDLMDTTDVITEPPSSTRVPSSIQGNIVFKDVLFAYNHNEWVLNQVNLSIRPGEKVALVGVTGSGKTTIVNLLARFYDYQKGHITLDGIELQEYPKEILRNQLAFVHQDFFIFAGTVLDNIRLWNKNISREQAIEAARVVNVHTFAEKLPQKYDEPILEGGSNLSTGQKQLISFARALAFKPNILILDEATSNIDSETEKLIQDALEKLLARQTSIIIAHRLSTIKNVDRILVLHKGCITEQGTHEHLLRKNGIYAQLHKLQFKELEDKV</sequence>
<comment type="subcellular location">
    <subcellularLocation>
        <location evidence="1">Cell membrane</location>
        <topology evidence="1">Multi-pass membrane protein</topology>
    </subcellularLocation>
</comment>
<evidence type="ECO:0000256" key="6">
    <source>
        <dbReference type="ARBA" id="ARBA00023136"/>
    </source>
</evidence>
<dbReference type="InterPro" id="IPR011527">
    <property type="entry name" value="ABC1_TM_dom"/>
</dbReference>
<dbReference type="EMBL" id="JBHPBY010000312">
    <property type="protein sequence ID" value="MFC1852429.1"/>
    <property type="molecule type" value="Genomic_DNA"/>
</dbReference>
<reference evidence="10 11" key="1">
    <citation type="submission" date="2024-09" db="EMBL/GenBank/DDBJ databases">
        <title>Laminarin stimulates single cell rates of sulfate reduction while oxygen inhibits transcriptomic activity in coastal marine sediment.</title>
        <authorList>
            <person name="Lindsay M."/>
            <person name="Orcutt B."/>
            <person name="Emerson D."/>
            <person name="Stepanauskas R."/>
            <person name="D'Angelo T."/>
        </authorList>
    </citation>
    <scope>NUCLEOTIDE SEQUENCE [LARGE SCALE GENOMIC DNA]</scope>
    <source>
        <strain evidence="10">SAG AM-311-K15</strain>
    </source>
</reference>
<dbReference type="InterPro" id="IPR036640">
    <property type="entry name" value="ABC1_TM_sf"/>
</dbReference>
<dbReference type="Proteomes" id="UP001594351">
    <property type="component" value="Unassembled WGS sequence"/>
</dbReference>
<dbReference type="Gene3D" id="3.40.50.300">
    <property type="entry name" value="P-loop containing nucleotide triphosphate hydrolases"/>
    <property type="match status" value="1"/>
</dbReference>
<evidence type="ECO:0000259" key="9">
    <source>
        <dbReference type="PROSITE" id="PS50929"/>
    </source>
</evidence>
<proteinExistence type="predicted"/>
<keyword evidence="11" id="KW-1185">Reference proteome</keyword>
<organism evidence="10 11">
    <name type="scientific">candidate division CSSED10-310 bacterium</name>
    <dbReference type="NCBI Taxonomy" id="2855610"/>
    <lineage>
        <taxon>Bacteria</taxon>
        <taxon>Bacteria division CSSED10-310</taxon>
    </lineage>
</organism>
<evidence type="ECO:0000313" key="11">
    <source>
        <dbReference type="Proteomes" id="UP001594351"/>
    </source>
</evidence>
<feature type="transmembrane region" description="Helical" evidence="7">
    <location>
        <begin position="151"/>
        <end position="175"/>
    </location>
</feature>
<dbReference type="InterPro" id="IPR003593">
    <property type="entry name" value="AAA+_ATPase"/>
</dbReference>
<dbReference type="GO" id="GO:0005524">
    <property type="term" value="F:ATP binding"/>
    <property type="evidence" value="ECO:0007669"/>
    <property type="project" value="UniProtKB-KW"/>
</dbReference>
<dbReference type="CDD" id="cd03254">
    <property type="entry name" value="ABCC_Glucan_exporter_like"/>
    <property type="match status" value="1"/>
</dbReference>
<dbReference type="PANTHER" id="PTHR43394">
    <property type="entry name" value="ATP-DEPENDENT PERMEASE MDL1, MITOCHONDRIAL"/>
    <property type="match status" value="1"/>
</dbReference>
<evidence type="ECO:0000256" key="5">
    <source>
        <dbReference type="ARBA" id="ARBA00022989"/>
    </source>
</evidence>
<dbReference type="Pfam" id="PF00664">
    <property type="entry name" value="ABC_membrane"/>
    <property type="match status" value="1"/>
</dbReference>
<dbReference type="Pfam" id="PF00005">
    <property type="entry name" value="ABC_tran"/>
    <property type="match status" value="1"/>
</dbReference>
<name>A0ABV6Z1U2_UNCC1</name>
<dbReference type="InterPro" id="IPR039421">
    <property type="entry name" value="Type_1_exporter"/>
</dbReference>
<dbReference type="InterPro" id="IPR003439">
    <property type="entry name" value="ABC_transporter-like_ATP-bd"/>
</dbReference>
<evidence type="ECO:0000256" key="4">
    <source>
        <dbReference type="ARBA" id="ARBA00022840"/>
    </source>
</evidence>
<keyword evidence="6 7" id="KW-0472">Membrane</keyword>
<dbReference type="Gene3D" id="1.20.1560.10">
    <property type="entry name" value="ABC transporter type 1, transmembrane domain"/>
    <property type="match status" value="1"/>
</dbReference>
<dbReference type="PROSITE" id="PS50929">
    <property type="entry name" value="ABC_TM1F"/>
    <property type="match status" value="1"/>
</dbReference>
<feature type="transmembrane region" description="Helical" evidence="7">
    <location>
        <begin position="30"/>
        <end position="51"/>
    </location>
</feature>
<dbReference type="PANTHER" id="PTHR43394:SF1">
    <property type="entry name" value="ATP-BINDING CASSETTE SUB-FAMILY B MEMBER 10, MITOCHONDRIAL"/>
    <property type="match status" value="1"/>
</dbReference>
<evidence type="ECO:0000256" key="7">
    <source>
        <dbReference type="SAM" id="Phobius"/>
    </source>
</evidence>
<comment type="caution">
    <text evidence="10">The sequence shown here is derived from an EMBL/GenBank/DDBJ whole genome shotgun (WGS) entry which is preliminary data.</text>
</comment>
<feature type="domain" description="ABC transporter" evidence="8">
    <location>
        <begin position="358"/>
        <end position="592"/>
    </location>
</feature>
<accession>A0ABV6Z1U2</accession>
<keyword evidence="4 10" id="KW-0067">ATP-binding</keyword>
<feature type="transmembrane region" description="Helical" evidence="7">
    <location>
        <begin position="260"/>
        <end position="280"/>
    </location>
</feature>
<evidence type="ECO:0000256" key="2">
    <source>
        <dbReference type="ARBA" id="ARBA00022692"/>
    </source>
</evidence>
<dbReference type="CDD" id="cd18544">
    <property type="entry name" value="ABC_6TM_TmrA_like"/>
    <property type="match status" value="1"/>
</dbReference>
<gene>
    <name evidence="10" type="ORF">ACFL27_19700</name>
</gene>
<feature type="transmembrane region" description="Helical" evidence="7">
    <location>
        <begin position="72"/>
        <end position="93"/>
    </location>
</feature>
<protein>
    <submittedName>
        <fullName evidence="10">ABC transporter ATP-binding protein</fullName>
    </submittedName>
</protein>
<feature type="transmembrane region" description="Helical" evidence="7">
    <location>
        <begin position="181"/>
        <end position="202"/>
    </location>
</feature>
<evidence type="ECO:0000313" key="10">
    <source>
        <dbReference type="EMBL" id="MFC1852429.1"/>
    </source>
</evidence>
<keyword evidence="2 7" id="KW-0812">Transmembrane</keyword>
<dbReference type="SUPFAM" id="SSF52540">
    <property type="entry name" value="P-loop containing nucleoside triphosphate hydrolases"/>
    <property type="match status" value="1"/>
</dbReference>
<evidence type="ECO:0000259" key="8">
    <source>
        <dbReference type="PROSITE" id="PS50893"/>
    </source>
</evidence>
<evidence type="ECO:0000256" key="1">
    <source>
        <dbReference type="ARBA" id="ARBA00004651"/>
    </source>
</evidence>
<keyword evidence="5 7" id="KW-1133">Transmembrane helix</keyword>
<evidence type="ECO:0000256" key="3">
    <source>
        <dbReference type="ARBA" id="ARBA00022741"/>
    </source>
</evidence>
<dbReference type="SMART" id="SM00382">
    <property type="entry name" value="AAA"/>
    <property type="match status" value="1"/>
</dbReference>